<evidence type="ECO:0000313" key="1">
    <source>
        <dbReference type="EMBL" id="KAF2458359.1"/>
    </source>
</evidence>
<dbReference type="AlphaFoldDB" id="A0A6A6P387"/>
<dbReference type="Proteomes" id="UP000799766">
    <property type="component" value="Unassembled WGS sequence"/>
</dbReference>
<accession>A0A6A6P387</accession>
<dbReference type="EMBL" id="MU001678">
    <property type="protein sequence ID" value="KAF2458359.1"/>
    <property type="molecule type" value="Genomic_DNA"/>
</dbReference>
<reference evidence="1" key="1">
    <citation type="journal article" date="2020" name="Stud. Mycol.">
        <title>101 Dothideomycetes genomes: a test case for predicting lifestyles and emergence of pathogens.</title>
        <authorList>
            <person name="Haridas S."/>
            <person name="Albert R."/>
            <person name="Binder M."/>
            <person name="Bloem J."/>
            <person name="Labutti K."/>
            <person name="Salamov A."/>
            <person name="Andreopoulos B."/>
            <person name="Baker S."/>
            <person name="Barry K."/>
            <person name="Bills G."/>
            <person name="Bluhm B."/>
            <person name="Cannon C."/>
            <person name="Castanera R."/>
            <person name="Culley D."/>
            <person name="Daum C."/>
            <person name="Ezra D."/>
            <person name="Gonzalez J."/>
            <person name="Henrissat B."/>
            <person name="Kuo A."/>
            <person name="Liang C."/>
            <person name="Lipzen A."/>
            <person name="Lutzoni F."/>
            <person name="Magnuson J."/>
            <person name="Mondo S."/>
            <person name="Nolan M."/>
            <person name="Ohm R."/>
            <person name="Pangilinan J."/>
            <person name="Park H.-J."/>
            <person name="Ramirez L."/>
            <person name="Alfaro M."/>
            <person name="Sun H."/>
            <person name="Tritt A."/>
            <person name="Yoshinaga Y."/>
            <person name="Zwiers L.-H."/>
            <person name="Turgeon B."/>
            <person name="Goodwin S."/>
            <person name="Spatafora J."/>
            <person name="Crous P."/>
            <person name="Grigoriev I."/>
        </authorList>
    </citation>
    <scope>NUCLEOTIDE SEQUENCE</scope>
    <source>
        <strain evidence="1">ATCC 16933</strain>
    </source>
</reference>
<protein>
    <submittedName>
        <fullName evidence="1">Uncharacterized protein</fullName>
    </submittedName>
</protein>
<organism evidence="1 2">
    <name type="scientific">Lineolata rhizophorae</name>
    <dbReference type="NCBI Taxonomy" id="578093"/>
    <lineage>
        <taxon>Eukaryota</taxon>
        <taxon>Fungi</taxon>
        <taxon>Dikarya</taxon>
        <taxon>Ascomycota</taxon>
        <taxon>Pezizomycotina</taxon>
        <taxon>Dothideomycetes</taxon>
        <taxon>Dothideomycetes incertae sedis</taxon>
        <taxon>Lineolatales</taxon>
        <taxon>Lineolataceae</taxon>
        <taxon>Lineolata</taxon>
    </lineage>
</organism>
<keyword evidence="2" id="KW-1185">Reference proteome</keyword>
<sequence>MCRPNGRRCEGASISIGVGTSTDHSVSGQRKMHMTLLARGLHRRALVVHYGRSGGGRWRRARRTAPTHANASGRLALRKSSPCSVAGWRVRLPIVCNDRLEGGLCRPICANRIAFSRPPPDLSNRTTPSTPSLAPRHRHFPLSECHLPFCGGPARPLLLPAQTPTPFRARAPRDVPIPGNHGPRLICCGCLERAPSSPSLPPMADQGGGVAGAGRDRLLEARVPDWLG</sequence>
<evidence type="ECO:0000313" key="2">
    <source>
        <dbReference type="Proteomes" id="UP000799766"/>
    </source>
</evidence>
<name>A0A6A6P387_9PEZI</name>
<proteinExistence type="predicted"/>
<gene>
    <name evidence="1" type="ORF">BDY21DRAFT_218357</name>
</gene>